<keyword evidence="4 8" id="KW-1133">Transmembrane helix</keyword>
<keyword evidence="6 8" id="KW-0472">Membrane</keyword>
<feature type="domain" description="CNNM transmembrane" evidence="11">
    <location>
        <begin position="21"/>
        <end position="205"/>
    </location>
</feature>
<dbReference type="CDD" id="cd04590">
    <property type="entry name" value="CBS_pair_CorC_HlyC_assoc"/>
    <property type="match status" value="1"/>
</dbReference>
<evidence type="ECO:0000256" key="4">
    <source>
        <dbReference type="ARBA" id="ARBA00022989"/>
    </source>
</evidence>
<dbReference type="AlphaFoldDB" id="A0A7D7YKJ9"/>
<keyword evidence="3" id="KW-0677">Repeat</keyword>
<dbReference type="PANTHER" id="PTHR22777:SF17">
    <property type="entry name" value="UPF0053 PROTEIN SLL0260"/>
    <property type="match status" value="1"/>
</dbReference>
<dbReference type="PROSITE" id="PS51846">
    <property type="entry name" value="CNNM"/>
    <property type="match status" value="1"/>
</dbReference>
<organism evidence="12 13">
    <name type="scientific">Mycoplasma tullyi</name>
    <dbReference type="NCBI Taxonomy" id="1612150"/>
    <lineage>
        <taxon>Bacteria</taxon>
        <taxon>Bacillati</taxon>
        <taxon>Mycoplasmatota</taxon>
        <taxon>Mollicutes</taxon>
        <taxon>Mycoplasmataceae</taxon>
        <taxon>Mycoplasma</taxon>
    </lineage>
</organism>
<keyword evidence="5 7" id="KW-0129">CBS domain</keyword>
<comment type="subcellular location">
    <subcellularLocation>
        <location evidence="1">Membrane</location>
        <topology evidence="1">Multi-pass membrane protein</topology>
    </subcellularLocation>
</comment>
<dbReference type="SUPFAM" id="SSF54631">
    <property type="entry name" value="CBS-domain pair"/>
    <property type="match status" value="1"/>
</dbReference>
<dbReference type="InterPro" id="IPR000644">
    <property type="entry name" value="CBS_dom"/>
</dbReference>
<sequence length="445" mass="51442">MTSEESSSVTGGRSIVTDNSSIAIYVIYGVLIFAFLFISVIFSALETAFTSLTSFKWNGYIKEHNIQKKLRTKIINKLIKNFTLTLSTILICNNIANIIISTLSTLLFNRIVDNQAVGSSLAVFVTTFVTLFFGEITPKSIAKFRPIKTVLLFSFLMIFFYYLVLPITYLISKIFKKYSKTQTSEKEVTFFIDEAKNEGVLENDEALLIKNAINFDETLIGQVYTKWKEVIYVHEHSSIGLIKKRFLADNVSRIPIINDENKTIGVLHLKDYLSIVENKDEDNWTEYLSEPIYVLTDYKLDKVLYLMKRERVQIAIVVNNFNDYESIGIITMEDLLEQLVGQIYDEQDEVGQVQEINAYTWMVDSSINAQYFLHKYINKNITVKKNLKLLDYINNNTEQNARFEDGIYHDDFMTVKYLEYDEETKVKLVEIVKNEINPTEIDANN</sequence>
<accession>A0A7D7YKJ9</accession>
<keyword evidence="2 8" id="KW-0812">Transmembrane</keyword>
<feature type="domain" description="CBS" evidence="10">
    <location>
        <begin position="224"/>
        <end position="283"/>
    </location>
</feature>
<evidence type="ECO:0000256" key="5">
    <source>
        <dbReference type="ARBA" id="ARBA00023122"/>
    </source>
</evidence>
<dbReference type="PROSITE" id="PS51371">
    <property type="entry name" value="CBS"/>
    <property type="match status" value="2"/>
</dbReference>
<keyword evidence="13" id="KW-1185">Reference proteome</keyword>
<evidence type="ECO:0000256" key="2">
    <source>
        <dbReference type="ARBA" id="ARBA00022692"/>
    </source>
</evidence>
<dbReference type="EMBL" id="CP059674">
    <property type="protein sequence ID" value="QMT98342.1"/>
    <property type="molecule type" value="Genomic_DNA"/>
</dbReference>
<evidence type="ECO:0000256" key="7">
    <source>
        <dbReference type="PROSITE-ProRule" id="PRU00703"/>
    </source>
</evidence>
<dbReference type="Gene3D" id="3.10.580.10">
    <property type="entry name" value="CBS-domain"/>
    <property type="match status" value="1"/>
</dbReference>
<dbReference type="PANTHER" id="PTHR22777">
    <property type="entry name" value="HEMOLYSIN-RELATED"/>
    <property type="match status" value="1"/>
</dbReference>
<proteinExistence type="predicted"/>
<dbReference type="KEGG" id="mtuy:H3143_02440"/>
<evidence type="ECO:0000256" key="1">
    <source>
        <dbReference type="ARBA" id="ARBA00004141"/>
    </source>
</evidence>
<feature type="transmembrane region" description="Helical" evidence="9">
    <location>
        <begin position="120"/>
        <end position="138"/>
    </location>
</feature>
<feature type="transmembrane region" description="Helical" evidence="9">
    <location>
        <begin position="78"/>
        <end position="100"/>
    </location>
</feature>
<dbReference type="SMART" id="SM00116">
    <property type="entry name" value="CBS"/>
    <property type="match status" value="2"/>
</dbReference>
<dbReference type="GO" id="GO:0005886">
    <property type="term" value="C:plasma membrane"/>
    <property type="evidence" value="ECO:0007669"/>
    <property type="project" value="TreeGrafter"/>
</dbReference>
<reference evidence="12 13" key="1">
    <citation type="journal article" date="2017" name="Int. J. Syst. Evol. Microbiol.">
        <title>Mycoplasma tullyi sp. nov., isolated from penguins of the genus Spheniscus.</title>
        <authorList>
            <person name="Yavari C.A."/>
            <person name="Ramirez A.S."/>
            <person name="Nicholas R.A.J."/>
            <person name="Radford A.D."/>
            <person name="Darby A.C."/>
            <person name="Bradbury J.M."/>
        </authorList>
    </citation>
    <scope>NUCLEOTIDE SEQUENCE [LARGE SCALE GENOMIC DNA]</scope>
    <source>
        <strain evidence="12 13">56A97T</strain>
    </source>
</reference>
<evidence type="ECO:0000313" key="12">
    <source>
        <dbReference type="EMBL" id="QMT98342.1"/>
    </source>
</evidence>
<dbReference type="InterPro" id="IPR046342">
    <property type="entry name" value="CBS_dom_sf"/>
</dbReference>
<evidence type="ECO:0000259" key="10">
    <source>
        <dbReference type="PROSITE" id="PS51371"/>
    </source>
</evidence>
<dbReference type="Pfam" id="PF00571">
    <property type="entry name" value="CBS"/>
    <property type="match status" value="2"/>
</dbReference>
<evidence type="ECO:0000256" key="6">
    <source>
        <dbReference type="ARBA" id="ARBA00023136"/>
    </source>
</evidence>
<evidence type="ECO:0000256" key="3">
    <source>
        <dbReference type="ARBA" id="ARBA00022737"/>
    </source>
</evidence>
<gene>
    <name evidence="12" type="ORF">H3143_02440</name>
</gene>
<dbReference type="Pfam" id="PF01595">
    <property type="entry name" value="CNNM"/>
    <property type="match status" value="1"/>
</dbReference>
<dbReference type="Proteomes" id="UP000514704">
    <property type="component" value="Chromosome"/>
</dbReference>
<name>A0A7D7YKJ9_9MOLU</name>
<protein>
    <submittedName>
        <fullName evidence="12">DUF21 domain-containing protein</fullName>
    </submittedName>
</protein>
<evidence type="ECO:0000313" key="13">
    <source>
        <dbReference type="Proteomes" id="UP000514704"/>
    </source>
</evidence>
<feature type="domain" description="CBS" evidence="10">
    <location>
        <begin position="287"/>
        <end position="346"/>
    </location>
</feature>
<dbReference type="InterPro" id="IPR002550">
    <property type="entry name" value="CNNM"/>
</dbReference>
<dbReference type="InterPro" id="IPR044751">
    <property type="entry name" value="Ion_transp-like_CBS"/>
</dbReference>
<feature type="transmembrane region" description="Helical" evidence="9">
    <location>
        <begin position="150"/>
        <end position="171"/>
    </location>
</feature>
<evidence type="ECO:0000256" key="8">
    <source>
        <dbReference type="PROSITE-ProRule" id="PRU01193"/>
    </source>
</evidence>
<dbReference type="RefSeq" id="WP_182078629.1">
    <property type="nucleotide sequence ID" value="NZ_CP059674.1"/>
</dbReference>
<evidence type="ECO:0000259" key="11">
    <source>
        <dbReference type="PROSITE" id="PS51846"/>
    </source>
</evidence>
<feature type="transmembrane region" description="Helical" evidence="9">
    <location>
        <begin position="22"/>
        <end position="45"/>
    </location>
</feature>
<evidence type="ECO:0000256" key="9">
    <source>
        <dbReference type="SAM" id="Phobius"/>
    </source>
</evidence>